<dbReference type="InterPro" id="IPR036259">
    <property type="entry name" value="MFS_trans_sf"/>
</dbReference>
<proteinExistence type="predicted"/>
<dbReference type="AlphaFoldDB" id="A0A9P8CCM5"/>
<evidence type="ECO:0000256" key="5">
    <source>
        <dbReference type="ARBA" id="ARBA00023136"/>
    </source>
</evidence>
<dbReference type="PANTHER" id="PTHR43791">
    <property type="entry name" value="PERMEASE-RELATED"/>
    <property type="match status" value="1"/>
</dbReference>
<keyword evidence="3 6" id="KW-0812">Transmembrane</keyword>
<name>A0A9P8CCM5_9HELO</name>
<sequence>MGTAKNDGIVPAHPTTDDIKNESVDMNLFIDPVKERKMMWEFDFCASSMLGLFYMMANLDQGNLGNAQIAGMNTEIGLKSNQYGNAVTLLYSTYVTIEAPSAILLKVIGPQYVLAGCSFYWGVTNLGMSFISNPGSLYACRLLIRFFEAAIFLCIDVYSKRGTCSAIIFAFSAFPSAFDGLLAYGLTQINGPNGFSGWRWRYPHIAYCTTKRMVNARYELNPHWGIDDEFSWGAINVLVDLKFYTLLSFIFQFCCDVSLYTVQTFLPAIVKGLGYTSAIANLMTAPVYMLGSFWFLFVAYIHFKRASMVGKALTTANTAGVAVGQIYRTEDTPRYIKGLTISLRFWS</sequence>
<dbReference type="GO" id="GO:0016020">
    <property type="term" value="C:membrane"/>
    <property type="evidence" value="ECO:0007669"/>
    <property type="project" value="UniProtKB-SubCell"/>
</dbReference>
<evidence type="ECO:0000256" key="1">
    <source>
        <dbReference type="ARBA" id="ARBA00004141"/>
    </source>
</evidence>
<dbReference type="EMBL" id="MU254456">
    <property type="protein sequence ID" value="KAG9240406.1"/>
    <property type="molecule type" value="Genomic_DNA"/>
</dbReference>
<dbReference type="SUPFAM" id="SSF103473">
    <property type="entry name" value="MFS general substrate transporter"/>
    <property type="match status" value="1"/>
</dbReference>
<protein>
    <submittedName>
        <fullName evidence="7">High-affinity nicotinic acid transporter</fullName>
    </submittedName>
</protein>
<evidence type="ECO:0000256" key="3">
    <source>
        <dbReference type="ARBA" id="ARBA00022692"/>
    </source>
</evidence>
<dbReference type="GO" id="GO:0022857">
    <property type="term" value="F:transmembrane transporter activity"/>
    <property type="evidence" value="ECO:0007669"/>
    <property type="project" value="TreeGrafter"/>
</dbReference>
<keyword evidence="8" id="KW-1185">Reference proteome</keyword>
<feature type="transmembrane region" description="Helical" evidence="6">
    <location>
        <begin position="278"/>
        <end position="301"/>
    </location>
</feature>
<gene>
    <name evidence="7" type="ORF">BJ878DRAFT_584985</name>
</gene>
<evidence type="ECO:0000313" key="7">
    <source>
        <dbReference type="EMBL" id="KAG9240406.1"/>
    </source>
</evidence>
<dbReference type="OrthoDB" id="2962993at2759"/>
<comment type="caution">
    <text evidence="7">The sequence shown here is derived from an EMBL/GenBank/DDBJ whole genome shotgun (WGS) entry which is preliminary data.</text>
</comment>
<dbReference type="PANTHER" id="PTHR43791:SF101">
    <property type="entry name" value="HIGH-AFFINITY NICOTINIC ACID TRANSPORTER"/>
    <property type="match status" value="1"/>
</dbReference>
<evidence type="ECO:0000256" key="2">
    <source>
        <dbReference type="ARBA" id="ARBA00022448"/>
    </source>
</evidence>
<feature type="transmembrane region" description="Helical" evidence="6">
    <location>
        <begin position="165"/>
        <end position="186"/>
    </location>
</feature>
<evidence type="ECO:0000256" key="4">
    <source>
        <dbReference type="ARBA" id="ARBA00022989"/>
    </source>
</evidence>
<evidence type="ECO:0000256" key="6">
    <source>
        <dbReference type="SAM" id="Phobius"/>
    </source>
</evidence>
<reference evidence="7" key="1">
    <citation type="journal article" date="2021" name="IMA Fungus">
        <title>Genomic characterization of three marine fungi, including Emericellopsis atlantica sp. nov. with signatures of a generalist lifestyle and marine biomass degradation.</title>
        <authorList>
            <person name="Hagestad O.C."/>
            <person name="Hou L."/>
            <person name="Andersen J.H."/>
            <person name="Hansen E.H."/>
            <person name="Altermark B."/>
            <person name="Li C."/>
            <person name="Kuhnert E."/>
            <person name="Cox R.J."/>
            <person name="Crous P.W."/>
            <person name="Spatafora J.W."/>
            <person name="Lail K."/>
            <person name="Amirebrahimi M."/>
            <person name="Lipzen A."/>
            <person name="Pangilinan J."/>
            <person name="Andreopoulos W."/>
            <person name="Hayes R.D."/>
            <person name="Ng V."/>
            <person name="Grigoriev I.V."/>
            <person name="Jackson S.A."/>
            <person name="Sutton T.D.S."/>
            <person name="Dobson A.D.W."/>
            <person name="Rama T."/>
        </authorList>
    </citation>
    <scope>NUCLEOTIDE SEQUENCE</scope>
    <source>
        <strain evidence="7">TRa3180A</strain>
    </source>
</reference>
<keyword evidence="5 6" id="KW-0472">Membrane</keyword>
<keyword evidence="2" id="KW-0813">Transport</keyword>
<dbReference type="Gene3D" id="1.20.1250.20">
    <property type="entry name" value="MFS general substrate transporter like domains"/>
    <property type="match status" value="1"/>
</dbReference>
<comment type="subcellular location">
    <subcellularLocation>
        <location evidence="1">Membrane</location>
        <topology evidence="1">Multi-pass membrane protein</topology>
    </subcellularLocation>
</comment>
<organism evidence="7 8">
    <name type="scientific">Calycina marina</name>
    <dbReference type="NCBI Taxonomy" id="1763456"/>
    <lineage>
        <taxon>Eukaryota</taxon>
        <taxon>Fungi</taxon>
        <taxon>Dikarya</taxon>
        <taxon>Ascomycota</taxon>
        <taxon>Pezizomycotina</taxon>
        <taxon>Leotiomycetes</taxon>
        <taxon>Helotiales</taxon>
        <taxon>Pezizellaceae</taxon>
        <taxon>Calycina</taxon>
    </lineage>
</organism>
<dbReference type="Proteomes" id="UP000887226">
    <property type="component" value="Unassembled WGS sequence"/>
</dbReference>
<evidence type="ECO:0000313" key="8">
    <source>
        <dbReference type="Proteomes" id="UP000887226"/>
    </source>
</evidence>
<keyword evidence="4 6" id="KW-1133">Transmembrane helix</keyword>
<accession>A0A9P8CCM5</accession>